<evidence type="ECO:0000313" key="3">
    <source>
        <dbReference type="Proteomes" id="UP000461948"/>
    </source>
</evidence>
<comment type="caution">
    <text evidence="2">The sequence shown here is derived from an EMBL/GenBank/DDBJ whole genome shotgun (WGS) entry which is preliminary data.</text>
</comment>
<dbReference type="EMBL" id="WKLC01002410">
    <property type="protein sequence ID" value="MSE19128.1"/>
    <property type="molecule type" value="Genomic_DNA"/>
</dbReference>
<feature type="transmembrane region" description="Helical" evidence="1">
    <location>
        <begin position="7"/>
        <end position="32"/>
    </location>
</feature>
<organism evidence="2 3">
    <name type="scientific">Enterobacter agglomerans</name>
    <name type="common">Erwinia herbicola</name>
    <name type="synonym">Pantoea agglomerans</name>
    <dbReference type="NCBI Taxonomy" id="549"/>
    <lineage>
        <taxon>Bacteria</taxon>
        <taxon>Pseudomonadati</taxon>
        <taxon>Pseudomonadota</taxon>
        <taxon>Gammaproteobacteria</taxon>
        <taxon>Enterobacterales</taxon>
        <taxon>Erwiniaceae</taxon>
        <taxon>Pantoea</taxon>
        <taxon>Pantoea agglomerans group</taxon>
    </lineage>
</organism>
<evidence type="ECO:0000313" key="2">
    <source>
        <dbReference type="EMBL" id="MSE19128.1"/>
    </source>
</evidence>
<keyword evidence="1" id="KW-0812">Transmembrane</keyword>
<dbReference type="Proteomes" id="UP000461948">
    <property type="component" value="Unassembled WGS sequence"/>
</dbReference>
<feature type="non-terminal residue" evidence="2">
    <location>
        <position position="1"/>
    </location>
</feature>
<keyword evidence="1" id="KW-1133">Transmembrane helix</keyword>
<feature type="non-terminal residue" evidence="2">
    <location>
        <position position="137"/>
    </location>
</feature>
<evidence type="ECO:0000256" key="1">
    <source>
        <dbReference type="SAM" id="Phobius"/>
    </source>
</evidence>
<feature type="transmembrane region" description="Helical" evidence="1">
    <location>
        <begin position="104"/>
        <end position="123"/>
    </location>
</feature>
<sequence>CLIILILAYYIYPIPLLTLVFLTIPMSVFQLMSPTIDGLSMAFTVLAMSCFMRLLFDKEIKNYNGLALLMSICIFSAAGSRANLLLMSLMPLWLFYKNRKLSNLLFLALCLVTTLSWTTYNLLNVHDAGMGRHPGYS</sequence>
<proteinExistence type="predicted"/>
<name>A0A7X2SYW4_ENTAG</name>
<protein>
    <submittedName>
        <fullName evidence="2">DUF2142 domain-containing protein</fullName>
    </submittedName>
</protein>
<accession>A0A7X2SYW4</accession>
<reference evidence="2 3" key="1">
    <citation type="submission" date="2019-11" db="EMBL/GenBank/DDBJ databases">
        <title>Draft Genome Sequence of Plant Growth-Promoting Rhizosphere-Associated Bacteria.</title>
        <authorList>
            <person name="Vasilyev I.Y."/>
            <person name="Radchenko V."/>
            <person name="Ilnitskaya E.V."/>
        </authorList>
    </citation>
    <scope>NUCLEOTIDE SEQUENCE [LARGE SCALE GENOMIC DNA]</scope>
    <source>
        <strain evidence="2 3">VRA_MhP_f</strain>
    </source>
</reference>
<feature type="transmembrane region" description="Helical" evidence="1">
    <location>
        <begin position="38"/>
        <end position="56"/>
    </location>
</feature>
<feature type="transmembrane region" description="Helical" evidence="1">
    <location>
        <begin position="63"/>
        <end position="84"/>
    </location>
</feature>
<keyword evidence="1" id="KW-0472">Membrane</keyword>
<gene>
    <name evidence="2" type="ORF">GKC49_29695</name>
</gene>
<dbReference type="AlphaFoldDB" id="A0A7X2SYW4"/>